<name>A0A1F5SZ57_9BACT</name>
<comment type="caution">
    <text evidence="2">The sequence shown here is derived from an EMBL/GenBank/DDBJ whole genome shotgun (WGS) entry which is preliminary data.</text>
</comment>
<evidence type="ECO:0000313" key="2">
    <source>
        <dbReference type="EMBL" id="OGF31776.1"/>
    </source>
</evidence>
<evidence type="ECO:0000256" key="1">
    <source>
        <dbReference type="SAM" id="MobiDB-lite"/>
    </source>
</evidence>
<proteinExistence type="predicted"/>
<reference evidence="2 3" key="1">
    <citation type="journal article" date="2016" name="Nat. Commun.">
        <title>Thousands of microbial genomes shed light on interconnected biogeochemical processes in an aquifer system.</title>
        <authorList>
            <person name="Anantharaman K."/>
            <person name="Brown C.T."/>
            <person name="Hug L.A."/>
            <person name="Sharon I."/>
            <person name="Castelle C.J."/>
            <person name="Probst A.J."/>
            <person name="Thomas B.C."/>
            <person name="Singh A."/>
            <person name="Wilkins M.J."/>
            <person name="Karaoz U."/>
            <person name="Brodie E.L."/>
            <person name="Williams K.H."/>
            <person name="Hubbard S.S."/>
            <person name="Banfield J.F."/>
        </authorList>
    </citation>
    <scope>NUCLEOTIDE SEQUENCE [LARGE SCALE GENOMIC DNA]</scope>
</reference>
<dbReference type="AlphaFoldDB" id="A0A1F5SZ57"/>
<dbReference type="EMBL" id="MFGJ01000007">
    <property type="protein sequence ID" value="OGF31776.1"/>
    <property type="molecule type" value="Genomic_DNA"/>
</dbReference>
<organism evidence="2 3">
    <name type="scientific">Candidatus Falkowbacteria bacterium RIFOXYC2_FULL_36_12</name>
    <dbReference type="NCBI Taxonomy" id="1798002"/>
    <lineage>
        <taxon>Bacteria</taxon>
        <taxon>Candidatus Falkowiibacteriota</taxon>
    </lineage>
</organism>
<feature type="compositionally biased region" description="Basic and acidic residues" evidence="1">
    <location>
        <begin position="38"/>
        <end position="48"/>
    </location>
</feature>
<feature type="region of interest" description="Disordered" evidence="1">
    <location>
        <begin position="1"/>
        <end position="55"/>
    </location>
</feature>
<sequence>MLLFVPKPSASGAVRDANRPGQLGVTVTVSGATDDTDHDGGQDHRTDSQPDAPLGTGRETLLLLVLQAENLVLGELHGGHSGIRGQEERTLGDQAVLTDRADWGARGLGFDHLGGLDRSGDDDDRVVDGRAGGGGRGVGEGGEGEREHPEHGHDGSDTLHGVPPAWVCELVTNFLDLGPIAVILALSII</sequence>
<feature type="compositionally biased region" description="Basic and acidic residues" evidence="1">
    <location>
        <begin position="143"/>
        <end position="157"/>
    </location>
</feature>
<feature type="region of interest" description="Disordered" evidence="1">
    <location>
        <begin position="119"/>
        <end position="158"/>
    </location>
</feature>
<accession>A0A1F5SZ57</accession>
<feature type="compositionally biased region" description="Gly residues" evidence="1">
    <location>
        <begin position="130"/>
        <end position="141"/>
    </location>
</feature>
<gene>
    <name evidence="2" type="ORF">A2478_04805</name>
</gene>
<protein>
    <submittedName>
        <fullName evidence="2">Uncharacterized protein</fullName>
    </submittedName>
</protein>
<dbReference type="Proteomes" id="UP000179001">
    <property type="component" value="Unassembled WGS sequence"/>
</dbReference>
<evidence type="ECO:0000313" key="3">
    <source>
        <dbReference type="Proteomes" id="UP000179001"/>
    </source>
</evidence>